<dbReference type="EMBL" id="MDGQ01000004">
    <property type="protein sequence ID" value="OEK05712.1"/>
    <property type="molecule type" value="Genomic_DNA"/>
</dbReference>
<dbReference type="Pfam" id="PF26622">
    <property type="entry name" value="DUF8199"/>
    <property type="match status" value="1"/>
</dbReference>
<dbReference type="AlphaFoldDB" id="A0A1E5T2W8"/>
<sequence length="109" mass="12385">MGRVKETALFKKVEKNCGMSLEMHQEMEGCCHDELILKKVEDDQQLTTSKTAPDTKYFLLNEAIFNEMVMPIVSSIVEVEVQNTGPPDIKLPDLFILYHSLKIPSDLQS</sequence>
<gene>
    <name evidence="1" type="ORF">BFP71_06205</name>
</gene>
<dbReference type="Proteomes" id="UP000095552">
    <property type="component" value="Unassembled WGS sequence"/>
</dbReference>
<evidence type="ECO:0000313" key="2">
    <source>
        <dbReference type="Proteomes" id="UP000095552"/>
    </source>
</evidence>
<name>A0A1E5T2W8_9BACT</name>
<comment type="caution">
    <text evidence="1">The sequence shown here is derived from an EMBL/GenBank/DDBJ whole genome shotgun (WGS) entry which is preliminary data.</text>
</comment>
<accession>A0A1E5T2W8</accession>
<organism evidence="1 2">
    <name type="scientific">Roseivirga misakiensis</name>
    <dbReference type="NCBI Taxonomy" id="1563681"/>
    <lineage>
        <taxon>Bacteria</taxon>
        <taxon>Pseudomonadati</taxon>
        <taxon>Bacteroidota</taxon>
        <taxon>Cytophagia</taxon>
        <taxon>Cytophagales</taxon>
        <taxon>Roseivirgaceae</taxon>
        <taxon>Roseivirga</taxon>
    </lineage>
</organism>
<protein>
    <submittedName>
        <fullName evidence="1">Uncharacterized protein</fullName>
    </submittedName>
</protein>
<dbReference type="InterPro" id="IPR058512">
    <property type="entry name" value="DUF8199"/>
</dbReference>
<reference evidence="1 2" key="1">
    <citation type="submission" date="2016-08" db="EMBL/GenBank/DDBJ databases">
        <title>Draft genome of Fabibacter sp. strain SK-8.</title>
        <authorList>
            <person name="Wong S.-K."/>
            <person name="Hamasaki K."/>
            <person name="Yoshizawa S."/>
        </authorList>
    </citation>
    <scope>NUCLEOTIDE SEQUENCE [LARGE SCALE GENOMIC DNA]</scope>
    <source>
        <strain evidence="1 2">SK-8</strain>
    </source>
</reference>
<dbReference type="STRING" id="1563681.BFP71_06205"/>
<proteinExistence type="predicted"/>
<keyword evidence="2" id="KW-1185">Reference proteome</keyword>
<evidence type="ECO:0000313" key="1">
    <source>
        <dbReference type="EMBL" id="OEK05712.1"/>
    </source>
</evidence>